<reference evidence="7 8" key="1">
    <citation type="submission" date="2016-11" db="EMBL/GenBank/DDBJ databases">
        <authorList>
            <person name="Jaros S."/>
            <person name="Januszkiewicz K."/>
            <person name="Wedrychowicz H."/>
        </authorList>
    </citation>
    <scope>NUCLEOTIDE SEQUENCE [LARGE SCALE GENOMIC DNA]</scope>
    <source>
        <strain evidence="7 8">LMG 20594</strain>
    </source>
</reference>
<sequence length="312" mass="34254">MIPATASIRTRLRLRHLQLILAVWEHGSLRRASDEIGMTQPAATKALHELEDLLGVTLFERHARGIDPTIFGEAVIRYARVVFADLGTLREELVAIESGNVGAVRLGAVMAPSPDLLTTTIVALKEAHPKLHITVQIDTSDVLVQALQEDQLDLVVGRVPNGWPADDLTFETLGEEPLSLVTRPRHPVCGRTPPVRLGELAEYPWIIQPHPSPMREIIDQTFRHSRVALPENTIETSSILTTLSLLLAADMIAVLPTSVARYYQEQGTLAVVPARFRGRLAPYGLILRSNRRATPATQIVIDAIRAAAKAGF</sequence>
<evidence type="ECO:0000313" key="6">
    <source>
        <dbReference type="EMBL" id="MDR6407316.1"/>
    </source>
</evidence>
<dbReference type="InterPro" id="IPR036388">
    <property type="entry name" value="WH-like_DNA-bd_sf"/>
</dbReference>
<dbReference type="KEGG" id="pts:CUJ90_25760"/>
<dbReference type="RefSeq" id="WP_073428931.1">
    <property type="nucleotide sequence ID" value="NZ_CADFGY010000004.1"/>
</dbReference>
<organism evidence="7 8">
    <name type="scientific">Paraburkholderia terricola</name>
    <dbReference type="NCBI Taxonomy" id="169427"/>
    <lineage>
        <taxon>Bacteria</taxon>
        <taxon>Pseudomonadati</taxon>
        <taxon>Pseudomonadota</taxon>
        <taxon>Betaproteobacteria</taxon>
        <taxon>Burkholderiales</taxon>
        <taxon>Burkholderiaceae</taxon>
        <taxon>Paraburkholderia</taxon>
    </lineage>
</organism>
<keyword evidence="3 7" id="KW-0238">DNA-binding</keyword>
<dbReference type="Pfam" id="PF00126">
    <property type="entry name" value="HTH_1"/>
    <property type="match status" value="1"/>
</dbReference>
<dbReference type="InterPro" id="IPR050950">
    <property type="entry name" value="HTH-type_LysR_regulators"/>
</dbReference>
<dbReference type="SUPFAM" id="SSF46785">
    <property type="entry name" value="Winged helix' DNA-binding domain"/>
    <property type="match status" value="1"/>
</dbReference>
<dbReference type="Pfam" id="PF03466">
    <property type="entry name" value="LysR_substrate"/>
    <property type="match status" value="1"/>
</dbReference>
<dbReference type="EMBL" id="JAVDRP010000001">
    <property type="protein sequence ID" value="MDR6407316.1"/>
    <property type="molecule type" value="Genomic_DNA"/>
</dbReference>
<keyword evidence="2" id="KW-0805">Transcription regulation</keyword>
<dbReference type="STRING" id="169427.SAMN05192548_1011119"/>
<dbReference type="OrthoDB" id="5914299at2"/>
<comment type="similarity">
    <text evidence="1">Belongs to the LysR transcriptional regulatory family.</text>
</comment>
<dbReference type="PROSITE" id="PS50931">
    <property type="entry name" value="HTH_LYSR"/>
    <property type="match status" value="1"/>
</dbReference>
<dbReference type="PANTHER" id="PTHR30419:SF8">
    <property type="entry name" value="NITROGEN ASSIMILATION TRANSCRIPTIONAL ACTIVATOR-RELATED"/>
    <property type="match status" value="1"/>
</dbReference>
<dbReference type="SUPFAM" id="SSF53850">
    <property type="entry name" value="Periplasmic binding protein-like II"/>
    <property type="match status" value="1"/>
</dbReference>
<dbReference type="PRINTS" id="PR00039">
    <property type="entry name" value="HTHLYSR"/>
</dbReference>
<dbReference type="GeneID" id="301981532"/>
<protein>
    <submittedName>
        <fullName evidence="6">DNA-binding transcriptional LysR family regulator</fullName>
    </submittedName>
    <submittedName>
        <fullName evidence="7">DNA-binding transcriptional regulator, LysR family</fullName>
    </submittedName>
</protein>
<evidence type="ECO:0000259" key="5">
    <source>
        <dbReference type="PROSITE" id="PS50931"/>
    </source>
</evidence>
<gene>
    <name evidence="6" type="ORF">J2804_000704</name>
    <name evidence="7" type="ORF">SAMN05192548_1011119</name>
</gene>
<evidence type="ECO:0000256" key="2">
    <source>
        <dbReference type="ARBA" id="ARBA00023015"/>
    </source>
</evidence>
<dbReference type="InterPro" id="IPR005119">
    <property type="entry name" value="LysR_subst-bd"/>
</dbReference>
<evidence type="ECO:0000313" key="7">
    <source>
        <dbReference type="EMBL" id="SHK00622.1"/>
    </source>
</evidence>
<feature type="domain" description="HTH lysR-type" evidence="5">
    <location>
        <begin position="12"/>
        <end position="69"/>
    </location>
</feature>
<dbReference type="Gene3D" id="1.10.10.10">
    <property type="entry name" value="Winged helix-like DNA-binding domain superfamily/Winged helix DNA-binding domain"/>
    <property type="match status" value="1"/>
</dbReference>
<dbReference type="Proteomes" id="UP000184395">
    <property type="component" value="Unassembled WGS sequence"/>
</dbReference>
<dbReference type="GO" id="GO:0005829">
    <property type="term" value="C:cytosol"/>
    <property type="evidence" value="ECO:0007669"/>
    <property type="project" value="TreeGrafter"/>
</dbReference>
<evidence type="ECO:0000256" key="3">
    <source>
        <dbReference type="ARBA" id="ARBA00023125"/>
    </source>
</evidence>
<dbReference type="Proteomes" id="UP001264340">
    <property type="component" value="Unassembled WGS sequence"/>
</dbReference>
<dbReference type="PANTHER" id="PTHR30419">
    <property type="entry name" value="HTH-TYPE TRANSCRIPTIONAL REGULATOR YBHD"/>
    <property type="match status" value="1"/>
</dbReference>
<dbReference type="InterPro" id="IPR000847">
    <property type="entry name" value="LysR_HTH_N"/>
</dbReference>
<dbReference type="GO" id="GO:0003700">
    <property type="term" value="F:DNA-binding transcription factor activity"/>
    <property type="evidence" value="ECO:0007669"/>
    <property type="project" value="InterPro"/>
</dbReference>
<evidence type="ECO:0000256" key="1">
    <source>
        <dbReference type="ARBA" id="ARBA00009437"/>
    </source>
</evidence>
<reference evidence="6 9" key="2">
    <citation type="submission" date="2023-07" db="EMBL/GenBank/DDBJ databases">
        <title>Sorghum-associated microbial communities from plants grown in Nebraska, USA.</title>
        <authorList>
            <person name="Schachtman D."/>
        </authorList>
    </citation>
    <scope>NUCLEOTIDE SEQUENCE [LARGE SCALE GENOMIC DNA]</scope>
    <source>
        <strain evidence="6 9">DS1316</strain>
    </source>
</reference>
<dbReference type="InterPro" id="IPR036390">
    <property type="entry name" value="WH_DNA-bd_sf"/>
</dbReference>
<evidence type="ECO:0000313" key="8">
    <source>
        <dbReference type="Proteomes" id="UP000184395"/>
    </source>
</evidence>
<dbReference type="EMBL" id="FRAB01000011">
    <property type="protein sequence ID" value="SHK00622.1"/>
    <property type="molecule type" value="Genomic_DNA"/>
</dbReference>
<proteinExistence type="inferred from homology"/>
<dbReference type="GO" id="GO:0003677">
    <property type="term" value="F:DNA binding"/>
    <property type="evidence" value="ECO:0007669"/>
    <property type="project" value="UniProtKB-KW"/>
</dbReference>
<dbReference type="AlphaFoldDB" id="A0A1M6NYA0"/>
<name>A0A1M6NYA0_9BURK</name>
<accession>A0A1M6NYA0</accession>
<keyword evidence="4" id="KW-0804">Transcription</keyword>
<dbReference type="Gene3D" id="3.40.190.290">
    <property type="match status" value="1"/>
</dbReference>
<keyword evidence="9" id="KW-1185">Reference proteome</keyword>
<evidence type="ECO:0000256" key="4">
    <source>
        <dbReference type="ARBA" id="ARBA00023163"/>
    </source>
</evidence>
<evidence type="ECO:0000313" key="9">
    <source>
        <dbReference type="Proteomes" id="UP001264340"/>
    </source>
</evidence>